<dbReference type="PANTHER" id="PTHR11247:SF8">
    <property type="entry name" value="PALMITOYL-PROTEIN THIOESTERASE 1"/>
    <property type="match status" value="1"/>
</dbReference>
<reference evidence="3" key="1">
    <citation type="journal article" date="2013" name="Nature">
        <title>Pan genome of the phytoplankton Emiliania underpins its global distribution.</title>
        <authorList>
            <person name="Read B.A."/>
            <person name="Kegel J."/>
            <person name="Klute M.J."/>
            <person name="Kuo A."/>
            <person name="Lefebvre S.C."/>
            <person name="Maumus F."/>
            <person name="Mayer C."/>
            <person name="Miller J."/>
            <person name="Monier A."/>
            <person name="Salamov A."/>
            <person name="Young J."/>
            <person name="Aguilar M."/>
            <person name="Claverie J.M."/>
            <person name="Frickenhaus S."/>
            <person name="Gonzalez K."/>
            <person name="Herman E.K."/>
            <person name="Lin Y.C."/>
            <person name="Napier J."/>
            <person name="Ogata H."/>
            <person name="Sarno A.F."/>
            <person name="Shmutz J."/>
            <person name="Schroeder D."/>
            <person name="de Vargas C."/>
            <person name="Verret F."/>
            <person name="von Dassow P."/>
            <person name="Valentin K."/>
            <person name="Van de Peer Y."/>
            <person name="Wheeler G."/>
            <person name="Dacks J.B."/>
            <person name="Delwiche C.F."/>
            <person name="Dyhrman S.T."/>
            <person name="Glockner G."/>
            <person name="John U."/>
            <person name="Richards T."/>
            <person name="Worden A.Z."/>
            <person name="Zhang X."/>
            <person name="Grigoriev I.V."/>
            <person name="Allen A.E."/>
            <person name="Bidle K."/>
            <person name="Borodovsky M."/>
            <person name="Bowler C."/>
            <person name="Brownlee C."/>
            <person name="Cock J.M."/>
            <person name="Elias M."/>
            <person name="Gladyshev V.N."/>
            <person name="Groth M."/>
            <person name="Guda C."/>
            <person name="Hadaegh A."/>
            <person name="Iglesias-Rodriguez M.D."/>
            <person name="Jenkins J."/>
            <person name="Jones B.M."/>
            <person name="Lawson T."/>
            <person name="Leese F."/>
            <person name="Lindquist E."/>
            <person name="Lobanov A."/>
            <person name="Lomsadze A."/>
            <person name="Malik S.B."/>
            <person name="Marsh M.E."/>
            <person name="Mackinder L."/>
            <person name="Mock T."/>
            <person name="Mueller-Roeber B."/>
            <person name="Pagarete A."/>
            <person name="Parker M."/>
            <person name="Probert I."/>
            <person name="Quesneville H."/>
            <person name="Raines C."/>
            <person name="Rensing S.A."/>
            <person name="Riano-Pachon D.M."/>
            <person name="Richier S."/>
            <person name="Rokitta S."/>
            <person name="Shiraiwa Y."/>
            <person name="Soanes D.M."/>
            <person name="van der Giezen M."/>
            <person name="Wahlund T.M."/>
            <person name="Williams B."/>
            <person name="Wilson W."/>
            <person name="Wolfe G."/>
            <person name="Wurch L.L."/>
        </authorList>
    </citation>
    <scope>NUCLEOTIDE SEQUENCE</scope>
</reference>
<dbReference type="OMA" id="QRCPPAV"/>
<dbReference type="eggNOG" id="KOG2541">
    <property type="taxonomic scope" value="Eukaryota"/>
</dbReference>
<dbReference type="InterPro" id="IPR029058">
    <property type="entry name" value="AB_hydrolase_fold"/>
</dbReference>
<sequence length="308" mass="33536">MALLLASCALGYQHWTGSALEQALASSSDHLAPTISLISEPAPLAERTPVVMLHGMGDSGTNPGMRSLCDTASGKYPGLHVVCSTVADGAASITTTLDKQIEEFTASVRADAKLANGFTAVGLSQGNLVLRGYIQRVNDPPVHKFISMCGPHNGVGTCPDNVLYKLICPLWRLDSYGAPIAFSDYWKDVADKATYLKKSRWLADMNNEREAKNVTYVKNLKSLTQLVFVEALQDTMVVPHASETMGFWAWGSPGSVVPLNATTAYKEDWLGLKAMAETKKLVTYSYQGEHLRWSSAFWDQTILPFLAD</sequence>
<protein>
    <recommendedName>
        <fullName evidence="4">Palmitoyl-protein thioesterase 1</fullName>
    </recommendedName>
</protein>
<evidence type="ECO:0000313" key="2">
    <source>
        <dbReference type="EnsemblProtists" id="EOD14725"/>
    </source>
</evidence>
<dbReference type="EnsemblProtists" id="EOD14725">
    <property type="protein sequence ID" value="EOD14725"/>
    <property type="gene ID" value="EMIHUDRAFT_432589"/>
</dbReference>
<dbReference type="PaxDb" id="2903-EOD14725"/>
<dbReference type="GO" id="GO:0005764">
    <property type="term" value="C:lysosome"/>
    <property type="evidence" value="ECO:0007669"/>
    <property type="project" value="TreeGrafter"/>
</dbReference>
<evidence type="ECO:0000256" key="1">
    <source>
        <dbReference type="ARBA" id="ARBA00022801"/>
    </source>
</evidence>
<dbReference type="GeneID" id="17260929"/>
<dbReference type="KEGG" id="ehx:EMIHUDRAFT_432589"/>
<dbReference type="STRING" id="2903.R1DJR3"/>
<dbReference type="HOGENOM" id="CLU_050129_0_0_1"/>
<accession>A0A0D3ITZ0</accession>
<organism evidence="2 3">
    <name type="scientific">Emiliania huxleyi (strain CCMP1516)</name>
    <dbReference type="NCBI Taxonomy" id="280463"/>
    <lineage>
        <taxon>Eukaryota</taxon>
        <taxon>Haptista</taxon>
        <taxon>Haptophyta</taxon>
        <taxon>Prymnesiophyceae</taxon>
        <taxon>Isochrysidales</taxon>
        <taxon>Noelaerhabdaceae</taxon>
        <taxon>Emiliania</taxon>
    </lineage>
</organism>
<dbReference type="RefSeq" id="XP_005767154.1">
    <property type="nucleotide sequence ID" value="XM_005767097.1"/>
</dbReference>
<dbReference type="Pfam" id="PF02089">
    <property type="entry name" value="Palm_thioest"/>
    <property type="match status" value="1"/>
</dbReference>
<reference evidence="2" key="2">
    <citation type="submission" date="2024-10" db="UniProtKB">
        <authorList>
            <consortium name="EnsemblProtists"/>
        </authorList>
    </citation>
    <scope>IDENTIFICATION</scope>
</reference>
<evidence type="ECO:0008006" key="4">
    <source>
        <dbReference type="Google" id="ProtNLM"/>
    </source>
</evidence>
<dbReference type="Gene3D" id="3.40.50.1820">
    <property type="entry name" value="alpha/beta hydrolase"/>
    <property type="match status" value="1"/>
</dbReference>
<dbReference type="AlphaFoldDB" id="A0A0D3ITZ0"/>
<dbReference type="PANTHER" id="PTHR11247">
    <property type="entry name" value="PALMITOYL-PROTEIN THIOESTERASE/DOLICHYLDIPHOSPHATASE 1"/>
    <property type="match status" value="1"/>
</dbReference>
<keyword evidence="1" id="KW-0378">Hydrolase</keyword>
<name>A0A0D3ITZ0_EMIH1</name>
<evidence type="ECO:0000313" key="3">
    <source>
        <dbReference type="Proteomes" id="UP000013827"/>
    </source>
</evidence>
<dbReference type="GO" id="GO:0016790">
    <property type="term" value="F:thiolester hydrolase activity"/>
    <property type="evidence" value="ECO:0007669"/>
    <property type="project" value="TreeGrafter"/>
</dbReference>
<dbReference type="SUPFAM" id="SSF53474">
    <property type="entry name" value="alpha/beta-Hydrolases"/>
    <property type="match status" value="1"/>
</dbReference>
<proteinExistence type="predicted"/>
<keyword evidence="3" id="KW-1185">Reference proteome</keyword>
<dbReference type="Proteomes" id="UP000013827">
    <property type="component" value="Unassembled WGS sequence"/>
</dbReference>